<evidence type="ECO:0000313" key="2">
    <source>
        <dbReference type="Proteomes" id="UP001169217"/>
    </source>
</evidence>
<comment type="caution">
    <text evidence="1">The sequence shown here is derived from an EMBL/GenBank/DDBJ whole genome shotgun (WGS) entry which is preliminary data.</text>
</comment>
<reference evidence="1" key="1">
    <citation type="submission" date="2023-04" db="EMBL/GenBank/DDBJ databases">
        <title>Colletotrichum limetticola genome sequence.</title>
        <authorList>
            <person name="Baroncelli R."/>
        </authorList>
    </citation>
    <scope>NUCLEOTIDE SEQUENCE</scope>
    <source>
        <strain evidence="1">KLA-Anderson</strain>
    </source>
</reference>
<dbReference type="EMBL" id="JARUPT010000249">
    <property type="protein sequence ID" value="KAK0374512.1"/>
    <property type="molecule type" value="Genomic_DNA"/>
</dbReference>
<organism evidence="1 2">
    <name type="scientific">Colletotrichum limetticola</name>
    <dbReference type="NCBI Taxonomy" id="1209924"/>
    <lineage>
        <taxon>Eukaryota</taxon>
        <taxon>Fungi</taxon>
        <taxon>Dikarya</taxon>
        <taxon>Ascomycota</taxon>
        <taxon>Pezizomycotina</taxon>
        <taxon>Sordariomycetes</taxon>
        <taxon>Hypocreomycetidae</taxon>
        <taxon>Glomerellales</taxon>
        <taxon>Glomerellaceae</taxon>
        <taxon>Colletotrichum</taxon>
        <taxon>Colletotrichum acutatum species complex</taxon>
    </lineage>
</organism>
<name>A0ABQ9PSJ9_9PEZI</name>
<accession>A0ABQ9PSJ9</accession>
<keyword evidence="2" id="KW-1185">Reference proteome</keyword>
<dbReference type="Proteomes" id="UP001169217">
    <property type="component" value="Unassembled WGS sequence"/>
</dbReference>
<gene>
    <name evidence="1" type="ORF">CLIM01_08145</name>
</gene>
<protein>
    <submittedName>
        <fullName evidence="1">Uncharacterized protein</fullName>
    </submittedName>
</protein>
<sequence>MALESVVFYLSPANLARRTQARLACPLTDGLSLVTVLPLHLWCNFAHLCPGTIFPNAIHLLRPCHHVLSARPCL</sequence>
<proteinExistence type="predicted"/>
<evidence type="ECO:0000313" key="1">
    <source>
        <dbReference type="EMBL" id="KAK0374512.1"/>
    </source>
</evidence>